<accession>A0A0S4QN41</accession>
<proteinExistence type="predicted"/>
<reference evidence="2" key="1">
    <citation type="submission" date="2015-11" db="EMBL/GenBank/DDBJ databases">
        <authorList>
            <person name="Varghese N."/>
        </authorList>
    </citation>
    <scope>NUCLEOTIDE SEQUENCE [LARGE SCALE GENOMIC DNA]</scope>
    <source>
        <strain evidence="2">DSM 45899</strain>
    </source>
</reference>
<dbReference type="Proteomes" id="UP000198802">
    <property type="component" value="Unassembled WGS sequence"/>
</dbReference>
<gene>
    <name evidence="1" type="ORF">Ga0074812_11078</name>
</gene>
<dbReference type="EMBL" id="FAOZ01000010">
    <property type="protein sequence ID" value="CUU57063.1"/>
    <property type="molecule type" value="Genomic_DNA"/>
</dbReference>
<name>A0A0S4QN41_9ACTN</name>
<keyword evidence="2" id="KW-1185">Reference proteome</keyword>
<sequence>MAVRLDFYAWRRSTVFEAVATPALTPAGRLTGRVPLTLRNTERLGDTATESVVFDLLGPGDVGGLKPAAVRRVVPAPGSTEAENTKCAYVEFSAPDLPWRYTPRLAAGRQLAPWLVLVVGTPEEIVPQPGGTVAISASALGAHRLVESPRWAHVQDDVDHPGQRLVSRLLSPRPLAGNTGHRAVIVPAFTPNGAPAWADGSPGVTVTLLYSWEFTTAPAGDFPTLAARLRPHSGDATLGRVALAYPLPPSPGPGPEAPIVRGALAPLDSVDVDIPVEIGDDLETIAAPVLDPAADARRPVVSLPVYGDAWVADPTLALWSAQFRRDPRHRAVAGLGAKAGIDEQDKIVDAAVAQAGALAAASERIRALTAGLAAASALWNRRLPQDRLRRLVVFGPALRGMQTQTGTVLDRATGGARPLPPAIFSAAARRVLRPGPARTRHAADGATDPRAVLEVANRCAEPPPRAPDGLPHSDHLSEVVGVRNLDKVLRAAAGTGRVPVRRLRDLVGAFDRSPYSASTVGFFEQVMRQILDRVEAGRPIPLFDVLTVLEPRDGHPLPEQDLLIALRALLSERPDDEYDTPVLDDLVIEVLTERPDRPCDPVDLDRLADAVADAVDPTAHHPVVVDRVLDTIDGLDDQPLTPPELSPDLDIPAWQLLRDHDPDWLLPGAGTMPVDRVVAVTTNLVFVDAYLLGLNTQILGELRFRNIAVRAGSTPLRQFWSRAAPDGESFLDDIHGVHLWPTGSALGSGTHQPPAAAGADLVIVARTPLFRRYPHTVVYLTPAPLAGGEPDWDAAPDLAQRIIPSFQGSITPEIVFFGFDLDPALGGQHWVVFEEPPHGVQFFSGPHEGLSPARRHVYTDPLLHLDGAEFADAAYADPYRVMVRGSSLIPGAL</sequence>
<dbReference type="AlphaFoldDB" id="A0A0S4QN41"/>
<protein>
    <submittedName>
        <fullName evidence="1">Uncharacterized protein</fullName>
    </submittedName>
</protein>
<evidence type="ECO:0000313" key="1">
    <source>
        <dbReference type="EMBL" id="CUU57063.1"/>
    </source>
</evidence>
<organism evidence="1 2">
    <name type="scientific">Parafrankia irregularis</name>
    <dbReference type="NCBI Taxonomy" id="795642"/>
    <lineage>
        <taxon>Bacteria</taxon>
        <taxon>Bacillati</taxon>
        <taxon>Actinomycetota</taxon>
        <taxon>Actinomycetes</taxon>
        <taxon>Frankiales</taxon>
        <taxon>Frankiaceae</taxon>
        <taxon>Parafrankia</taxon>
    </lineage>
</organism>
<dbReference type="RefSeq" id="WP_091278065.1">
    <property type="nucleotide sequence ID" value="NZ_FAOZ01000010.1"/>
</dbReference>
<evidence type="ECO:0000313" key="2">
    <source>
        <dbReference type="Proteomes" id="UP000198802"/>
    </source>
</evidence>